<dbReference type="InterPro" id="IPR031107">
    <property type="entry name" value="Small_HSP"/>
</dbReference>
<dbReference type="SUPFAM" id="SSF49764">
    <property type="entry name" value="HSP20-like chaperones"/>
    <property type="match status" value="1"/>
</dbReference>
<keyword evidence="5" id="KW-1185">Reference proteome</keyword>
<gene>
    <name evidence="4" type="ORF">WKW82_38170</name>
</gene>
<proteinExistence type="inferred from homology"/>
<comment type="similarity">
    <text evidence="1 2">Belongs to the small heat shock protein (HSP20) family.</text>
</comment>
<organism evidence="4 5">
    <name type="scientific">Variovorax rhizosphaerae</name>
    <dbReference type="NCBI Taxonomy" id="1836200"/>
    <lineage>
        <taxon>Bacteria</taxon>
        <taxon>Pseudomonadati</taxon>
        <taxon>Pseudomonadota</taxon>
        <taxon>Betaproteobacteria</taxon>
        <taxon>Burkholderiales</taxon>
        <taxon>Comamonadaceae</taxon>
        <taxon>Variovorax</taxon>
    </lineage>
</organism>
<evidence type="ECO:0000259" key="3">
    <source>
        <dbReference type="PROSITE" id="PS01031"/>
    </source>
</evidence>
<sequence length="150" mass="16678">MYRSLFPRDIFAEMDRLQREMQQAMDLSPSIRGFGRGGFPALNVGGTEQAVQIYAFAPGVDPQSLEIDLDRGVLTIAGQRAASVDDERKGADGKQATVHINERFSGEFRRVLSLPEDADPEAIDATYRDGVVRITVQRRASSRPRRIAIQ</sequence>
<protein>
    <submittedName>
        <fullName evidence="4">Hsp20/alpha crystallin family protein</fullName>
    </submittedName>
</protein>
<evidence type="ECO:0000256" key="1">
    <source>
        <dbReference type="PROSITE-ProRule" id="PRU00285"/>
    </source>
</evidence>
<accession>A0ABU8WY87</accession>
<dbReference type="Pfam" id="PF00011">
    <property type="entry name" value="HSP20"/>
    <property type="match status" value="1"/>
</dbReference>
<dbReference type="Proteomes" id="UP001385892">
    <property type="component" value="Unassembled WGS sequence"/>
</dbReference>
<evidence type="ECO:0000256" key="2">
    <source>
        <dbReference type="RuleBase" id="RU003616"/>
    </source>
</evidence>
<name>A0ABU8WY87_9BURK</name>
<dbReference type="InterPro" id="IPR008978">
    <property type="entry name" value="HSP20-like_chaperone"/>
</dbReference>
<dbReference type="PANTHER" id="PTHR11527">
    <property type="entry name" value="HEAT-SHOCK PROTEIN 20 FAMILY MEMBER"/>
    <property type="match status" value="1"/>
</dbReference>
<dbReference type="PROSITE" id="PS01031">
    <property type="entry name" value="SHSP"/>
    <property type="match status" value="1"/>
</dbReference>
<dbReference type="CDD" id="cd06464">
    <property type="entry name" value="ACD_sHsps-like"/>
    <property type="match status" value="1"/>
</dbReference>
<evidence type="ECO:0000313" key="4">
    <source>
        <dbReference type="EMBL" id="MEJ8852497.1"/>
    </source>
</evidence>
<dbReference type="RefSeq" id="WP_340348445.1">
    <property type="nucleotide sequence ID" value="NZ_JBBKZT010000044.1"/>
</dbReference>
<dbReference type="EMBL" id="JBBKZT010000044">
    <property type="protein sequence ID" value="MEJ8852497.1"/>
    <property type="molecule type" value="Genomic_DNA"/>
</dbReference>
<dbReference type="Gene3D" id="2.60.40.790">
    <property type="match status" value="1"/>
</dbReference>
<evidence type="ECO:0000313" key="5">
    <source>
        <dbReference type="Proteomes" id="UP001385892"/>
    </source>
</evidence>
<feature type="domain" description="SHSP" evidence="3">
    <location>
        <begin position="33"/>
        <end position="150"/>
    </location>
</feature>
<dbReference type="InterPro" id="IPR002068">
    <property type="entry name" value="A-crystallin/Hsp20_dom"/>
</dbReference>
<comment type="caution">
    <text evidence="4">The sequence shown here is derived from an EMBL/GenBank/DDBJ whole genome shotgun (WGS) entry which is preliminary data.</text>
</comment>
<reference evidence="4 5" key="1">
    <citation type="submission" date="2024-03" db="EMBL/GenBank/DDBJ databases">
        <title>Novel species of the genus Variovorax.</title>
        <authorList>
            <person name="Liu Q."/>
            <person name="Xin Y.-H."/>
        </authorList>
    </citation>
    <scope>NUCLEOTIDE SEQUENCE [LARGE SCALE GENOMIC DNA]</scope>
    <source>
        <strain evidence="4 5">KACC 18900</strain>
    </source>
</reference>